<comment type="caution">
    <text evidence="1">The sequence shown here is derived from an EMBL/GenBank/DDBJ whole genome shotgun (WGS) entry which is preliminary data.</text>
</comment>
<gene>
    <name evidence="1" type="ORF">BSZ19_02665</name>
</gene>
<sequence>MRRGRKPVLTLHQKWAVGGECERLWRDLAEQQALADHRQQPHQRDVKNEQGKLQAVPVASRDFRVWRDARKRASSEIEEILSEAGAARLAVIQVKRPYGKRNEILKAAISWCAATYGKTIIERHAQECWDAFSAMTKRLAHQRT</sequence>
<dbReference type="EMBL" id="NAFL01000175">
    <property type="protein sequence ID" value="OSJ36766.1"/>
    <property type="molecule type" value="Genomic_DNA"/>
</dbReference>
<organism evidence="1 2">
    <name type="scientific">Bradyrhizobium japonicum</name>
    <dbReference type="NCBI Taxonomy" id="375"/>
    <lineage>
        <taxon>Bacteria</taxon>
        <taxon>Pseudomonadati</taxon>
        <taxon>Pseudomonadota</taxon>
        <taxon>Alphaproteobacteria</taxon>
        <taxon>Hyphomicrobiales</taxon>
        <taxon>Nitrobacteraceae</taxon>
        <taxon>Bradyrhizobium</taxon>
    </lineage>
</organism>
<evidence type="ECO:0000313" key="2">
    <source>
        <dbReference type="Proteomes" id="UP000193335"/>
    </source>
</evidence>
<dbReference type="AlphaFoldDB" id="A0A1Y2JYH0"/>
<name>A0A1Y2JYH0_BRAJP</name>
<evidence type="ECO:0000313" key="1">
    <source>
        <dbReference type="EMBL" id="OSJ36766.1"/>
    </source>
</evidence>
<accession>A0A1Y2JYH0</accession>
<reference evidence="1 2" key="1">
    <citation type="submission" date="2017-03" db="EMBL/GenBank/DDBJ databases">
        <title>Whole genome sequences of fourteen strains of Bradyrhizobium canariense and one strain of Bradyrhizobium japonicum isolated from Lupinus (Papilionoideae: Genisteae) species in Algeria.</title>
        <authorList>
            <person name="Crovadore J."/>
            <person name="Chekireb D."/>
            <person name="Brachmann A."/>
            <person name="Chablais R."/>
            <person name="Cochard B."/>
            <person name="Lefort F."/>
        </authorList>
    </citation>
    <scope>NUCLEOTIDE SEQUENCE [LARGE SCALE GENOMIC DNA]</scope>
    <source>
        <strain evidence="1 2">UBMA197</strain>
    </source>
</reference>
<protein>
    <submittedName>
        <fullName evidence="1">Uncharacterized protein</fullName>
    </submittedName>
</protein>
<proteinExistence type="predicted"/>
<dbReference type="Proteomes" id="UP000193335">
    <property type="component" value="Unassembled WGS sequence"/>
</dbReference>